<evidence type="ECO:0000256" key="6">
    <source>
        <dbReference type="ARBA" id="ARBA00023136"/>
    </source>
</evidence>
<evidence type="ECO:0000259" key="7">
    <source>
        <dbReference type="Pfam" id="PF00931"/>
    </source>
</evidence>
<keyword evidence="9" id="KW-1185">Reference proteome</keyword>
<reference evidence="8" key="1">
    <citation type="submission" date="2022-11" db="EMBL/GenBank/DDBJ databases">
        <authorList>
            <person name="Scott C."/>
            <person name="Bruce N."/>
        </authorList>
    </citation>
    <scope>NUCLEOTIDE SEQUENCE</scope>
</reference>
<dbReference type="Proteomes" id="UP000838763">
    <property type="component" value="Unassembled WGS sequence"/>
</dbReference>
<dbReference type="SUPFAM" id="SSF53474">
    <property type="entry name" value="alpha/beta-Hydrolases"/>
    <property type="match status" value="1"/>
</dbReference>
<evidence type="ECO:0000256" key="3">
    <source>
        <dbReference type="ARBA" id="ARBA00004370"/>
    </source>
</evidence>
<dbReference type="GO" id="GO:0016020">
    <property type="term" value="C:membrane"/>
    <property type="evidence" value="ECO:0007669"/>
    <property type="project" value="UniProtKB-SubCell"/>
</dbReference>
<dbReference type="Gene3D" id="3.40.50.1820">
    <property type="entry name" value="alpha/beta hydrolase"/>
    <property type="match status" value="1"/>
</dbReference>
<keyword evidence="4" id="KW-0256">Endoplasmic reticulum</keyword>
<dbReference type="Gene3D" id="3.40.50.300">
    <property type="entry name" value="P-loop containing nucleotide triphosphate hydrolases"/>
    <property type="match status" value="1"/>
</dbReference>
<dbReference type="InterPro" id="IPR027417">
    <property type="entry name" value="P-loop_NTPase"/>
</dbReference>
<comment type="subcellular location">
    <subcellularLocation>
        <location evidence="2">Endoplasmic reticulum</location>
    </subcellularLocation>
    <subcellularLocation>
        <location evidence="3">Membrane</location>
    </subcellularLocation>
    <subcellularLocation>
        <location evidence="1">Mitochondrion</location>
    </subcellularLocation>
</comment>
<dbReference type="SUPFAM" id="SSF52540">
    <property type="entry name" value="P-loop containing nucleoside triphosphate hydrolases"/>
    <property type="match status" value="1"/>
</dbReference>
<sequence>MGLDILYPTAGDPPTTPTVDLILIHGLHGDAIKSWTNPETKAFWPRDFLPLDIPQARVFTFGYDADAVFGSTTANIVDHAKDLLSSLVDEREEEPEITRPIIFIAHSLGGIIAKQAPVATVSCHNLPFSVPFPKNLDFVGRDVVLKDLQRILFHTPGLQHAAVFGLGGVGKTQVALRIAYWVKDNRPDHSVFWVSALSHAAFEQSYCGIMNEAGLQRDDAEDPKQTVRRHLNSDKAGPWFLIIDNVDDQDIAYTINNYLPHGESGRILFTTRAKTVAISLAGSNYINLLEMSSTESKSFFKSAIHQKELLENESGVDDLLQHLTHLPLAIRQASAYINENEIGIADYLQLFNNDPRNRAELIGSNFLDKTRKREDNALSITWHLSFDQISKTDATAIRLLEFIACIEPKAIPRSILAVKGSTDPQILRALGTLCGYSFLSKRDGDVYDMHSLVYTAVELWVGERSDRETQEMLRG</sequence>
<proteinExistence type="predicted"/>
<dbReference type="InterPro" id="IPR029058">
    <property type="entry name" value="AB_hydrolase_fold"/>
</dbReference>
<dbReference type="PANTHER" id="PTHR48182:SF2">
    <property type="entry name" value="PROTEIN SERAC1"/>
    <property type="match status" value="1"/>
</dbReference>
<accession>A0A9P1H0U2</accession>
<dbReference type="EMBL" id="CALLCH030000008">
    <property type="protein sequence ID" value="CAI4213339.1"/>
    <property type="molecule type" value="Genomic_DNA"/>
</dbReference>
<keyword evidence="5" id="KW-0496">Mitochondrion</keyword>
<feature type="domain" description="NB-ARC" evidence="7">
    <location>
        <begin position="146"/>
        <end position="308"/>
    </location>
</feature>
<dbReference type="AlphaFoldDB" id="A0A9P1H0U2"/>
<dbReference type="GO" id="GO:0043531">
    <property type="term" value="F:ADP binding"/>
    <property type="evidence" value="ECO:0007669"/>
    <property type="project" value="InterPro"/>
</dbReference>
<evidence type="ECO:0000256" key="1">
    <source>
        <dbReference type="ARBA" id="ARBA00004173"/>
    </source>
</evidence>
<gene>
    <name evidence="8" type="ORF">PPNO1_LOCUS3085</name>
</gene>
<protein>
    <recommendedName>
        <fullName evidence="7">NB-ARC domain-containing protein</fullName>
    </recommendedName>
</protein>
<evidence type="ECO:0000256" key="4">
    <source>
        <dbReference type="ARBA" id="ARBA00022824"/>
    </source>
</evidence>
<organism evidence="8 9">
    <name type="scientific">Parascedosporium putredinis</name>
    <dbReference type="NCBI Taxonomy" id="1442378"/>
    <lineage>
        <taxon>Eukaryota</taxon>
        <taxon>Fungi</taxon>
        <taxon>Dikarya</taxon>
        <taxon>Ascomycota</taxon>
        <taxon>Pezizomycotina</taxon>
        <taxon>Sordariomycetes</taxon>
        <taxon>Hypocreomycetidae</taxon>
        <taxon>Microascales</taxon>
        <taxon>Microascaceae</taxon>
        <taxon>Parascedosporium</taxon>
    </lineage>
</organism>
<comment type="caution">
    <text evidence="8">The sequence shown here is derived from an EMBL/GenBank/DDBJ whole genome shotgun (WGS) entry which is preliminary data.</text>
</comment>
<dbReference type="PANTHER" id="PTHR48182">
    <property type="entry name" value="PROTEIN SERAC1"/>
    <property type="match status" value="1"/>
</dbReference>
<name>A0A9P1H0U2_9PEZI</name>
<evidence type="ECO:0000256" key="2">
    <source>
        <dbReference type="ARBA" id="ARBA00004240"/>
    </source>
</evidence>
<dbReference type="Pfam" id="PF00931">
    <property type="entry name" value="NB-ARC"/>
    <property type="match status" value="1"/>
</dbReference>
<dbReference type="InterPro" id="IPR002182">
    <property type="entry name" value="NB-ARC"/>
</dbReference>
<evidence type="ECO:0000256" key="5">
    <source>
        <dbReference type="ARBA" id="ARBA00023128"/>
    </source>
</evidence>
<keyword evidence="6" id="KW-0472">Membrane</keyword>
<evidence type="ECO:0000313" key="9">
    <source>
        <dbReference type="Proteomes" id="UP000838763"/>
    </source>
</evidence>
<dbReference type="GO" id="GO:0005739">
    <property type="term" value="C:mitochondrion"/>
    <property type="evidence" value="ECO:0007669"/>
    <property type="project" value="UniProtKB-SubCell"/>
</dbReference>
<dbReference type="InterPro" id="IPR052374">
    <property type="entry name" value="SERAC1"/>
</dbReference>
<dbReference type="GO" id="GO:0005783">
    <property type="term" value="C:endoplasmic reticulum"/>
    <property type="evidence" value="ECO:0007669"/>
    <property type="project" value="UniProtKB-SubCell"/>
</dbReference>
<dbReference type="OrthoDB" id="414243at2759"/>
<evidence type="ECO:0000313" key="8">
    <source>
        <dbReference type="EMBL" id="CAI4213339.1"/>
    </source>
</evidence>